<dbReference type="GO" id="GO:0016765">
    <property type="term" value="F:transferase activity, transferring alkyl or aryl (other than methyl) groups"/>
    <property type="evidence" value="ECO:0007669"/>
    <property type="project" value="InterPro"/>
</dbReference>
<dbReference type="PANTHER" id="PTHR42723">
    <property type="entry name" value="CHLOROPHYLL SYNTHASE"/>
    <property type="match status" value="1"/>
</dbReference>
<evidence type="ECO:0000256" key="5">
    <source>
        <dbReference type="ARBA" id="ARBA00023136"/>
    </source>
</evidence>
<feature type="transmembrane region" description="Helical" evidence="6">
    <location>
        <begin position="154"/>
        <end position="174"/>
    </location>
</feature>
<dbReference type="InterPro" id="IPR050475">
    <property type="entry name" value="Prenyltransferase_related"/>
</dbReference>
<keyword evidence="7" id="KW-0808">Transferase</keyword>
<dbReference type="Pfam" id="PF01040">
    <property type="entry name" value="UbiA"/>
    <property type="match status" value="1"/>
</dbReference>
<feature type="transmembrane region" description="Helical" evidence="6">
    <location>
        <begin position="264"/>
        <end position="280"/>
    </location>
</feature>
<protein>
    <submittedName>
        <fullName evidence="7">4-hydroxybenzoate polyprenyltransferase</fullName>
    </submittedName>
</protein>
<dbReference type="AlphaFoldDB" id="A0A1H4CWM5"/>
<feature type="transmembrane region" description="Helical" evidence="6">
    <location>
        <begin position="130"/>
        <end position="148"/>
    </location>
</feature>
<dbReference type="GO" id="GO:0016020">
    <property type="term" value="C:membrane"/>
    <property type="evidence" value="ECO:0007669"/>
    <property type="project" value="UniProtKB-SubCell"/>
</dbReference>
<keyword evidence="5 6" id="KW-0472">Membrane</keyword>
<dbReference type="PANTHER" id="PTHR42723:SF1">
    <property type="entry name" value="CHLOROPHYLL SYNTHASE, CHLOROPLASTIC"/>
    <property type="match status" value="1"/>
</dbReference>
<dbReference type="OrthoDB" id="9803632at2"/>
<evidence type="ECO:0000256" key="3">
    <source>
        <dbReference type="ARBA" id="ARBA00022692"/>
    </source>
</evidence>
<evidence type="ECO:0000256" key="1">
    <source>
        <dbReference type="ARBA" id="ARBA00004141"/>
    </source>
</evidence>
<dbReference type="InterPro" id="IPR000537">
    <property type="entry name" value="UbiA_prenyltransferase"/>
</dbReference>
<sequence>MDYHAYLKLLRPHQWLKNLMLLFPPFLAGKIFSVAIWQQILFSFVAFSLAASATYVFNDIIDRHADKLHPKKCLRPLPAGTITVAQAYSLALFLTVIAISLGLIWAQSVLVWLLAYILLSLLYTLVLKNILLLDLLTIAAFFLLRLQAGGAASHVNVSVWLFLSVLLLAFYLSAGKRLGEIKMLGANAHHHRSSLAAYTPRFLSLVLYVTSVTVLLTYSIYCYTHDSLFYTIPLCAYGLFRYIYRVQHGGDGDPTAALLKDPRLLIVGLCWVLMVGVDIYF</sequence>
<keyword evidence="2" id="KW-1003">Cell membrane</keyword>
<organism evidence="7 8">
    <name type="scientific">Desulfuromusa kysingii</name>
    <dbReference type="NCBI Taxonomy" id="37625"/>
    <lineage>
        <taxon>Bacteria</taxon>
        <taxon>Pseudomonadati</taxon>
        <taxon>Thermodesulfobacteriota</taxon>
        <taxon>Desulfuromonadia</taxon>
        <taxon>Desulfuromonadales</taxon>
        <taxon>Geopsychrobacteraceae</taxon>
        <taxon>Desulfuromusa</taxon>
    </lineage>
</organism>
<feature type="transmembrane region" description="Helical" evidence="6">
    <location>
        <begin position="77"/>
        <end position="98"/>
    </location>
</feature>
<evidence type="ECO:0000256" key="2">
    <source>
        <dbReference type="ARBA" id="ARBA00022475"/>
    </source>
</evidence>
<gene>
    <name evidence="7" type="ORF">SAMN05660420_02706</name>
</gene>
<evidence type="ECO:0000256" key="6">
    <source>
        <dbReference type="SAM" id="Phobius"/>
    </source>
</evidence>
<feature type="transmembrane region" description="Helical" evidence="6">
    <location>
        <begin position="202"/>
        <end position="221"/>
    </location>
</feature>
<dbReference type="RefSeq" id="WP_092349680.1">
    <property type="nucleotide sequence ID" value="NZ_FNQN01000009.1"/>
</dbReference>
<proteinExistence type="predicted"/>
<dbReference type="EMBL" id="FNQN01000009">
    <property type="protein sequence ID" value="SEA64855.1"/>
    <property type="molecule type" value="Genomic_DNA"/>
</dbReference>
<dbReference type="Gene3D" id="1.10.357.140">
    <property type="entry name" value="UbiA prenyltransferase"/>
    <property type="match status" value="1"/>
</dbReference>
<comment type="subcellular location">
    <subcellularLocation>
        <location evidence="1">Membrane</location>
        <topology evidence="1">Multi-pass membrane protein</topology>
    </subcellularLocation>
</comment>
<dbReference type="NCBIfam" id="NF008978">
    <property type="entry name" value="PRK12324.1-4"/>
    <property type="match status" value="1"/>
</dbReference>
<dbReference type="STRING" id="37625.SAMN05660420_02706"/>
<evidence type="ECO:0000313" key="8">
    <source>
        <dbReference type="Proteomes" id="UP000199409"/>
    </source>
</evidence>
<reference evidence="7 8" key="1">
    <citation type="submission" date="2016-10" db="EMBL/GenBank/DDBJ databases">
        <authorList>
            <person name="de Groot N.N."/>
        </authorList>
    </citation>
    <scope>NUCLEOTIDE SEQUENCE [LARGE SCALE GENOMIC DNA]</scope>
    <source>
        <strain evidence="7 8">DSM 7343</strain>
    </source>
</reference>
<feature type="transmembrane region" description="Helical" evidence="6">
    <location>
        <begin position="104"/>
        <end position="123"/>
    </location>
</feature>
<evidence type="ECO:0000313" key="7">
    <source>
        <dbReference type="EMBL" id="SEA64855.1"/>
    </source>
</evidence>
<keyword evidence="8" id="KW-1185">Reference proteome</keyword>
<dbReference type="Proteomes" id="UP000199409">
    <property type="component" value="Unassembled WGS sequence"/>
</dbReference>
<dbReference type="InterPro" id="IPR044878">
    <property type="entry name" value="UbiA_sf"/>
</dbReference>
<keyword evidence="3 6" id="KW-0812">Transmembrane</keyword>
<feature type="transmembrane region" description="Helical" evidence="6">
    <location>
        <begin position="36"/>
        <end position="57"/>
    </location>
</feature>
<keyword evidence="4 6" id="KW-1133">Transmembrane helix</keyword>
<name>A0A1H4CWM5_9BACT</name>
<dbReference type="CDD" id="cd13963">
    <property type="entry name" value="PT_UbiA_2"/>
    <property type="match status" value="1"/>
</dbReference>
<evidence type="ECO:0000256" key="4">
    <source>
        <dbReference type="ARBA" id="ARBA00022989"/>
    </source>
</evidence>
<accession>A0A1H4CWM5</accession>